<dbReference type="Proteomes" id="UP001160148">
    <property type="component" value="Unassembled WGS sequence"/>
</dbReference>
<name>A0AAV0W8J0_9HEMI</name>
<sequence length="88" mass="9977">MDKIVSGGGGNGALKNLIHDDNRQQKPVAAMVADGLPEGCGRPHEWLRQQVPTVPSEHPQGPDFDPDFDKMNQEFRNRIRSRQQEEWD</sequence>
<dbReference type="EMBL" id="CARXXK010000001">
    <property type="protein sequence ID" value="CAI6352062.1"/>
    <property type="molecule type" value="Genomic_DNA"/>
</dbReference>
<protein>
    <submittedName>
        <fullName evidence="2">Uncharacterized protein</fullName>
    </submittedName>
</protein>
<proteinExistence type="predicted"/>
<gene>
    <name evidence="2" type="ORF">MEUPH1_LOCUS8353</name>
</gene>
<feature type="region of interest" description="Disordered" evidence="1">
    <location>
        <begin position="53"/>
        <end position="88"/>
    </location>
</feature>
<accession>A0AAV0W8J0</accession>
<organism evidence="2 3">
    <name type="scientific">Macrosiphum euphorbiae</name>
    <name type="common">potato aphid</name>
    <dbReference type="NCBI Taxonomy" id="13131"/>
    <lineage>
        <taxon>Eukaryota</taxon>
        <taxon>Metazoa</taxon>
        <taxon>Ecdysozoa</taxon>
        <taxon>Arthropoda</taxon>
        <taxon>Hexapoda</taxon>
        <taxon>Insecta</taxon>
        <taxon>Pterygota</taxon>
        <taxon>Neoptera</taxon>
        <taxon>Paraneoptera</taxon>
        <taxon>Hemiptera</taxon>
        <taxon>Sternorrhyncha</taxon>
        <taxon>Aphidomorpha</taxon>
        <taxon>Aphidoidea</taxon>
        <taxon>Aphididae</taxon>
        <taxon>Macrosiphini</taxon>
        <taxon>Macrosiphum</taxon>
    </lineage>
</organism>
<evidence type="ECO:0000256" key="1">
    <source>
        <dbReference type="SAM" id="MobiDB-lite"/>
    </source>
</evidence>
<reference evidence="2 3" key="1">
    <citation type="submission" date="2023-01" db="EMBL/GenBank/DDBJ databases">
        <authorList>
            <person name="Whitehead M."/>
        </authorList>
    </citation>
    <scope>NUCLEOTIDE SEQUENCE [LARGE SCALE GENOMIC DNA]</scope>
</reference>
<evidence type="ECO:0000313" key="3">
    <source>
        <dbReference type="Proteomes" id="UP001160148"/>
    </source>
</evidence>
<dbReference type="AlphaFoldDB" id="A0AAV0W8J0"/>
<evidence type="ECO:0000313" key="2">
    <source>
        <dbReference type="EMBL" id="CAI6352062.1"/>
    </source>
</evidence>
<feature type="compositionally biased region" description="Basic and acidic residues" evidence="1">
    <location>
        <begin position="67"/>
        <end position="88"/>
    </location>
</feature>
<keyword evidence="3" id="KW-1185">Reference proteome</keyword>
<comment type="caution">
    <text evidence="2">The sequence shown here is derived from an EMBL/GenBank/DDBJ whole genome shotgun (WGS) entry which is preliminary data.</text>
</comment>